<evidence type="ECO:0000313" key="4">
    <source>
        <dbReference type="EMBL" id="TBO60086.1"/>
    </source>
</evidence>
<dbReference type="GO" id="GO:0004869">
    <property type="term" value="F:cysteine-type endopeptidase inhibitor activity"/>
    <property type="evidence" value="ECO:0007669"/>
    <property type="project" value="UniProtKB-KW"/>
</dbReference>
<protein>
    <recommendedName>
        <fullName evidence="6">Proteinase inhibitor I42 chagasin domain-containing protein</fullName>
    </recommendedName>
</protein>
<dbReference type="Gene3D" id="2.60.40.2020">
    <property type="match status" value="1"/>
</dbReference>
<comment type="caution">
    <text evidence="4">The sequence shown here is derived from an EMBL/GenBank/DDBJ whole genome shotgun (WGS) entry which is preliminary data.</text>
</comment>
<gene>
    <name evidence="4" type="ORF">EYS09_08530</name>
</gene>
<name>A0A4Q9HXX6_STRKA</name>
<organism evidence="4 5">
    <name type="scientific">Streptomyces kasugaensis</name>
    <dbReference type="NCBI Taxonomy" id="1946"/>
    <lineage>
        <taxon>Bacteria</taxon>
        <taxon>Bacillati</taxon>
        <taxon>Actinomycetota</taxon>
        <taxon>Actinomycetes</taxon>
        <taxon>Kitasatosporales</taxon>
        <taxon>Streptomycetaceae</taxon>
        <taxon>Streptomyces</taxon>
    </lineage>
</organism>
<dbReference type="EMBL" id="SIXH01000053">
    <property type="protein sequence ID" value="TBO60086.1"/>
    <property type="molecule type" value="Genomic_DNA"/>
</dbReference>
<evidence type="ECO:0008006" key="6">
    <source>
        <dbReference type="Google" id="ProtNLM"/>
    </source>
</evidence>
<evidence type="ECO:0000256" key="2">
    <source>
        <dbReference type="ARBA" id="ARBA00022704"/>
    </source>
</evidence>
<evidence type="ECO:0000256" key="3">
    <source>
        <dbReference type="SAM" id="SignalP"/>
    </source>
</evidence>
<dbReference type="AlphaFoldDB" id="A0A4Q9HXX6"/>
<keyword evidence="3" id="KW-0732">Signal</keyword>
<keyword evidence="5" id="KW-1185">Reference proteome</keyword>
<feature type="signal peptide" evidence="3">
    <location>
        <begin position="1"/>
        <end position="30"/>
    </location>
</feature>
<reference evidence="4 5" key="1">
    <citation type="submission" date="2019-02" db="EMBL/GenBank/DDBJ databases">
        <title>Draft Genome Sequence of Streptomyces sp. AM-2504, identified by 16S rRNA comparative analysis as a Streptomyces Kasugaensis strain.</title>
        <authorList>
            <person name="Napolioni V."/>
            <person name="Giuliodori A.M."/>
            <person name="Spurio R."/>
            <person name="Fabbretti A."/>
        </authorList>
    </citation>
    <scope>NUCLEOTIDE SEQUENCE [LARGE SCALE GENOMIC DNA]</scope>
    <source>
        <strain evidence="4 5">AM-2504</strain>
    </source>
</reference>
<sequence length="144" mass="14964">MKTATRLTASLALRMALAATTAAVPGDATAAPHPHQIRAARSVTLTNADDGRTVTVARGDTVTVKLTGIRDQGVRWAWSEPAATAPGVLRRSRGGTSPDGGASAVFRAVGRGTSDVTAYRRCVAAPGHVCPRIVIRWRAAVVVK</sequence>
<accession>A0A4Q9HXX6</accession>
<dbReference type="Proteomes" id="UP000292452">
    <property type="component" value="Unassembled WGS sequence"/>
</dbReference>
<evidence type="ECO:0000256" key="1">
    <source>
        <dbReference type="ARBA" id="ARBA00022690"/>
    </source>
</evidence>
<dbReference type="RefSeq" id="WP_131122758.1">
    <property type="nucleotide sequence ID" value="NZ_SIXH01000053.1"/>
</dbReference>
<feature type="chain" id="PRO_5020710177" description="Proteinase inhibitor I42 chagasin domain-containing protein" evidence="3">
    <location>
        <begin position="31"/>
        <end position="144"/>
    </location>
</feature>
<dbReference type="InterPro" id="IPR036331">
    <property type="entry name" value="Chagasin-like_sf"/>
</dbReference>
<proteinExistence type="predicted"/>
<keyword evidence="2" id="KW-0789">Thiol protease inhibitor</keyword>
<evidence type="ECO:0000313" key="5">
    <source>
        <dbReference type="Proteomes" id="UP000292452"/>
    </source>
</evidence>
<keyword evidence="1" id="KW-0646">Protease inhibitor</keyword>